<reference evidence="3" key="1">
    <citation type="submission" date="2005-09" db="EMBL/GenBank/DDBJ databases">
        <title>Complete sequence of plasmid C of Rhodobacter sphaeroides 2.4.1.</title>
        <authorList>
            <person name="Copeland A."/>
            <person name="Lucas S."/>
            <person name="Lapidus A."/>
            <person name="Barry K."/>
            <person name="Detter J.C."/>
            <person name="Glavina T."/>
            <person name="Hammon N."/>
            <person name="Israni S."/>
            <person name="Pitluck S."/>
            <person name="Richardson P."/>
            <person name="Mackenzie C."/>
            <person name="Choudhary M."/>
            <person name="Larimer F."/>
            <person name="Hauser L.J."/>
            <person name="Land M."/>
            <person name="Donohue T.J."/>
            <person name="Kaplan S."/>
        </authorList>
    </citation>
    <scope>NUCLEOTIDE SEQUENCE [LARGE SCALE GENOMIC DNA]</scope>
    <source>
        <strain evidence="3">ATCC 17023 / DSM 158 / JCM 6121 / CCUG 31486 / LMG 2827 / NBRC 12203 / NCIMB 8253 / ATH 2.4.1.</strain>
        <plasmid evidence="3">pRS241c</plasmid>
    </source>
</reference>
<evidence type="ECO:0000313" key="2">
    <source>
        <dbReference type="EMBL" id="ABA81607.1"/>
    </source>
</evidence>
<gene>
    <name evidence="2" type="ORF">RSP_7382</name>
</gene>
<sequence length="161" mass="17634">MLKPDEEIRILMPRVLADEARALARRYDVTLGSIIRKAVTDFIRTHDCTTPGRSAGSGPRAASSAMSEQELEELRSSVSAAVSGATSWASLRDRLAALNLEMFPKGGGLALRTMDTQKEICKASEAGFGYSQLIRRFGEGLPGHPHHWLVERILGEDLIED</sequence>
<protein>
    <submittedName>
        <fullName evidence="2">Uncharacterized protein</fullName>
    </submittedName>
</protein>
<dbReference type="KEGG" id="rsp:RSP_7382"/>
<dbReference type="RefSeq" id="WP_011331414.1">
    <property type="nucleotide sequence ID" value="NC_007489.1"/>
</dbReference>
<dbReference type="PATRIC" id="fig|272943.9.peg.197"/>
<proteinExistence type="predicted"/>
<feature type="compositionally biased region" description="Low complexity" evidence="1">
    <location>
        <begin position="51"/>
        <end position="65"/>
    </location>
</feature>
<feature type="region of interest" description="Disordered" evidence="1">
    <location>
        <begin position="46"/>
        <end position="69"/>
    </location>
</feature>
<geneLocation type="plasmid" evidence="3">
    <name>pRS241c</name>
</geneLocation>
<accession>Q3IV27</accession>
<dbReference type="Proteomes" id="UP000002703">
    <property type="component" value="Plasmid C"/>
</dbReference>
<keyword evidence="3" id="KW-1185">Reference proteome</keyword>
<evidence type="ECO:0000313" key="3">
    <source>
        <dbReference type="Proteomes" id="UP000002703"/>
    </source>
</evidence>
<evidence type="ECO:0000256" key="1">
    <source>
        <dbReference type="SAM" id="MobiDB-lite"/>
    </source>
</evidence>
<keyword evidence="2" id="KW-0614">Plasmid</keyword>
<dbReference type="OrthoDB" id="7869496at2"/>
<dbReference type="AlphaFoldDB" id="Q3IV27"/>
<dbReference type="EMBL" id="CP000146">
    <property type="protein sequence ID" value="ABA81607.1"/>
    <property type="molecule type" value="Genomic_DNA"/>
</dbReference>
<organism evidence="2 3">
    <name type="scientific">Cereibacter sphaeroides (strain ATCC 17023 / DSM 158 / JCM 6121 / CCUG 31486 / LMG 2827 / NBRC 12203 / NCIMB 8253 / ATH 2.4.1.)</name>
    <name type="common">Rhodobacter sphaeroides</name>
    <dbReference type="NCBI Taxonomy" id="272943"/>
    <lineage>
        <taxon>Bacteria</taxon>
        <taxon>Pseudomonadati</taxon>
        <taxon>Pseudomonadota</taxon>
        <taxon>Alphaproteobacteria</taxon>
        <taxon>Rhodobacterales</taxon>
        <taxon>Paracoccaceae</taxon>
        <taxon>Cereibacter</taxon>
    </lineage>
</organism>
<dbReference type="GeneID" id="97259145"/>
<dbReference type="EnsemblBacteria" id="ABA81607">
    <property type="protein sequence ID" value="ABA81607"/>
    <property type="gene ID" value="RSP_7382"/>
</dbReference>
<name>Q3IV27_CERS4</name>